<dbReference type="InterPro" id="IPR050762">
    <property type="entry name" value="HD-ZIP_Homeobox_LZ_Class_II"/>
</dbReference>
<dbReference type="AlphaFoldDB" id="A0ABD1XB96"/>
<dbReference type="Proteomes" id="UP001604277">
    <property type="component" value="Unassembled WGS sequence"/>
</dbReference>
<feature type="region of interest" description="Disordered" evidence="6">
    <location>
        <begin position="21"/>
        <end position="41"/>
    </location>
</feature>
<dbReference type="SMART" id="SM00389">
    <property type="entry name" value="HOX"/>
    <property type="match status" value="1"/>
</dbReference>
<sequence length="139" mass="15481">MEILSDNSACLELSIAMPGFSSSPSLQSGEGGVGTTNDLDLDINQVPSLGVQEEYESQNEGPPTKKLRLTKEQSRVLEESFRQNHTLNPKQKEGLSEQLMLKPRQVEVWFQNRRARYSEGFGIEVSLAEEDPGQSTWPA</sequence>
<keyword evidence="4 5" id="KW-0539">Nucleus</keyword>
<keyword evidence="3" id="KW-0804">Transcription</keyword>
<name>A0ABD1XB96_9LAMI</name>
<feature type="domain" description="Homeobox" evidence="7">
    <location>
        <begin position="60"/>
        <end position="120"/>
    </location>
</feature>
<evidence type="ECO:0000259" key="7">
    <source>
        <dbReference type="PROSITE" id="PS50071"/>
    </source>
</evidence>
<protein>
    <submittedName>
        <fullName evidence="8">Homeobox-leucine zipper protein ATHB-17</fullName>
    </submittedName>
</protein>
<organism evidence="8 9">
    <name type="scientific">Forsythia ovata</name>
    <dbReference type="NCBI Taxonomy" id="205694"/>
    <lineage>
        <taxon>Eukaryota</taxon>
        <taxon>Viridiplantae</taxon>
        <taxon>Streptophyta</taxon>
        <taxon>Embryophyta</taxon>
        <taxon>Tracheophyta</taxon>
        <taxon>Spermatophyta</taxon>
        <taxon>Magnoliopsida</taxon>
        <taxon>eudicotyledons</taxon>
        <taxon>Gunneridae</taxon>
        <taxon>Pentapetalae</taxon>
        <taxon>asterids</taxon>
        <taxon>lamiids</taxon>
        <taxon>Lamiales</taxon>
        <taxon>Oleaceae</taxon>
        <taxon>Forsythieae</taxon>
        <taxon>Forsythia</taxon>
    </lineage>
</organism>
<dbReference type="PANTHER" id="PTHR45714:SF8">
    <property type="entry name" value="HOMEOBOX-LEUCINE ZIPPER PROTEIN ATHB-17"/>
    <property type="match status" value="1"/>
</dbReference>
<evidence type="ECO:0000256" key="6">
    <source>
        <dbReference type="SAM" id="MobiDB-lite"/>
    </source>
</evidence>
<keyword evidence="4 5" id="KW-0371">Homeobox</keyword>
<keyword evidence="9" id="KW-1185">Reference proteome</keyword>
<evidence type="ECO:0000256" key="1">
    <source>
        <dbReference type="ARBA" id="ARBA00004123"/>
    </source>
</evidence>
<evidence type="ECO:0000313" key="8">
    <source>
        <dbReference type="EMBL" id="KAL2558940.1"/>
    </source>
</evidence>
<dbReference type="InterPro" id="IPR009057">
    <property type="entry name" value="Homeodomain-like_sf"/>
</dbReference>
<evidence type="ECO:0000256" key="2">
    <source>
        <dbReference type="ARBA" id="ARBA00023015"/>
    </source>
</evidence>
<dbReference type="PANTHER" id="PTHR45714">
    <property type="entry name" value="HOMEOBOX-LEUCINE ZIPPER PROTEIN HAT14"/>
    <property type="match status" value="1"/>
</dbReference>
<accession>A0ABD1XB96</accession>
<dbReference type="SUPFAM" id="SSF46689">
    <property type="entry name" value="Homeodomain-like"/>
    <property type="match status" value="1"/>
</dbReference>
<evidence type="ECO:0000256" key="3">
    <source>
        <dbReference type="ARBA" id="ARBA00023163"/>
    </source>
</evidence>
<proteinExistence type="predicted"/>
<evidence type="ECO:0000313" key="9">
    <source>
        <dbReference type="Proteomes" id="UP001604277"/>
    </source>
</evidence>
<dbReference type="InterPro" id="IPR001356">
    <property type="entry name" value="HD"/>
</dbReference>
<dbReference type="GO" id="GO:0005634">
    <property type="term" value="C:nucleus"/>
    <property type="evidence" value="ECO:0007669"/>
    <property type="project" value="UniProtKB-SubCell"/>
</dbReference>
<dbReference type="CDD" id="cd00086">
    <property type="entry name" value="homeodomain"/>
    <property type="match status" value="1"/>
</dbReference>
<dbReference type="GO" id="GO:0003677">
    <property type="term" value="F:DNA binding"/>
    <property type="evidence" value="ECO:0007669"/>
    <property type="project" value="UniProtKB-UniRule"/>
</dbReference>
<dbReference type="Gene3D" id="1.10.10.60">
    <property type="entry name" value="Homeodomain-like"/>
    <property type="match status" value="1"/>
</dbReference>
<reference evidence="9" key="1">
    <citation type="submission" date="2024-07" db="EMBL/GenBank/DDBJ databases">
        <title>Two chromosome-level genome assemblies of Korean endemic species Abeliophyllum distichum and Forsythia ovata (Oleaceae).</title>
        <authorList>
            <person name="Jang H."/>
        </authorList>
    </citation>
    <scope>NUCLEOTIDE SEQUENCE [LARGE SCALE GENOMIC DNA]</scope>
</reference>
<gene>
    <name evidence="8" type="ORF">Fot_03679</name>
</gene>
<feature type="DNA-binding region" description="Homeobox" evidence="4">
    <location>
        <begin position="62"/>
        <end position="121"/>
    </location>
</feature>
<comment type="subcellular location">
    <subcellularLocation>
        <location evidence="1 4 5">Nucleus</location>
    </subcellularLocation>
</comment>
<keyword evidence="2" id="KW-0805">Transcription regulation</keyword>
<evidence type="ECO:0000256" key="4">
    <source>
        <dbReference type="PROSITE-ProRule" id="PRU00108"/>
    </source>
</evidence>
<evidence type="ECO:0000256" key="5">
    <source>
        <dbReference type="RuleBase" id="RU000682"/>
    </source>
</evidence>
<dbReference type="Pfam" id="PF00046">
    <property type="entry name" value="Homeodomain"/>
    <property type="match status" value="1"/>
</dbReference>
<dbReference type="PROSITE" id="PS50071">
    <property type="entry name" value="HOMEOBOX_2"/>
    <property type="match status" value="1"/>
</dbReference>
<keyword evidence="4 5" id="KW-0238">DNA-binding</keyword>
<comment type="caution">
    <text evidence="8">The sequence shown here is derived from an EMBL/GenBank/DDBJ whole genome shotgun (WGS) entry which is preliminary data.</text>
</comment>
<dbReference type="EMBL" id="JBFOLJ010000001">
    <property type="protein sequence ID" value="KAL2558940.1"/>
    <property type="molecule type" value="Genomic_DNA"/>
</dbReference>